<organism evidence="7 8">
    <name type="scientific">Oceanisphaera arctica</name>
    <dbReference type="NCBI Taxonomy" id="641510"/>
    <lineage>
        <taxon>Bacteria</taxon>
        <taxon>Pseudomonadati</taxon>
        <taxon>Pseudomonadota</taxon>
        <taxon>Gammaproteobacteria</taxon>
        <taxon>Aeromonadales</taxon>
        <taxon>Aeromonadaceae</taxon>
        <taxon>Oceanisphaera</taxon>
    </lineage>
</organism>
<evidence type="ECO:0000256" key="3">
    <source>
        <dbReference type="ARBA" id="ARBA00023098"/>
    </source>
</evidence>
<dbReference type="GO" id="GO:0016042">
    <property type="term" value="P:lipid catabolic process"/>
    <property type="evidence" value="ECO:0007669"/>
    <property type="project" value="UniProtKB-UniRule"/>
</dbReference>
<sequence>MSGEHTGKTALVLAGGGSLGAVQVGMLQALVESGVQANMVIGASVGAINGAYFAARPHAQGIEELAELWLSLRSEDVFPIHAFTTIKSLLLGHNHIARADGLARLLHNKLPVARIEQTELPLHILATDLLTGKEALLSSGPLAEALLASSAIPLIFPHRVIDGQALVDGSIASNTPIASAVELGAERLLVLPTGFGCACPGVPDRMASLALHTLNLLSMWQLVRDVEHYQSRAAIHVVAPLCPQAVSVFDFSVTAELLSRARAHTLDWLAQGGLEQEGVPETLRPHHHEASGRDRAAGLSMPTG</sequence>
<dbReference type="PANTHER" id="PTHR14226">
    <property type="entry name" value="NEUROPATHY TARGET ESTERASE/SWISS CHEESE D.MELANOGASTER"/>
    <property type="match status" value="1"/>
</dbReference>
<evidence type="ECO:0000256" key="2">
    <source>
        <dbReference type="ARBA" id="ARBA00022963"/>
    </source>
</evidence>
<keyword evidence="1 4" id="KW-0378">Hydrolase</keyword>
<feature type="domain" description="PNPLA" evidence="6">
    <location>
        <begin position="11"/>
        <end position="181"/>
    </location>
</feature>
<gene>
    <name evidence="7" type="ORF">UN63_12635</name>
</gene>
<comment type="caution">
    <text evidence="4">Lacks conserved residue(s) required for the propagation of feature annotation.</text>
</comment>
<feature type="active site" description="Proton acceptor" evidence="4">
    <location>
        <position position="168"/>
    </location>
</feature>
<dbReference type="Gene3D" id="3.40.1090.10">
    <property type="entry name" value="Cytosolic phospholipase A2 catalytic domain"/>
    <property type="match status" value="2"/>
</dbReference>
<dbReference type="RefSeq" id="WP_104487107.1">
    <property type="nucleotide sequence ID" value="NZ_BMYB01000016.1"/>
</dbReference>
<dbReference type="InterPro" id="IPR002641">
    <property type="entry name" value="PNPLA_dom"/>
</dbReference>
<dbReference type="GO" id="GO:0016787">
    <property type="term" value="F:hydrolase activity"/>
    <property type="evidence" value="ECO:0007669"/>
    <property type="project" value="UniProtKB-UniRule"/>
</dbReference>
<name>A0A2P5TK50_9GAMM</name>
<dbReference type="InterPro" id="IPR050301">
    <property type="entry name" value="NTE"/>
</dbReference>
<dbReference type="Proteomes" id="UP000242231">
    <property type="component" value="Unassembled WGS sequence"/>
</dbReference>
<evidence type="ECO:0000256" key="5">
    <source>
        <dbReference type="SAM" id="MobiDB-lite"/>
    </source>
</evidence>
<comment type="caution">
    <text evidence="7">The sequence shown here is derived from an EMBL/GenBank/DDBJ whole genome shotgun (WGS) entry which is preliminary data.</text>
</comment>
<dbReference type="PANTHER" id="PTHR14226:SF57">
    <property type="entry name" value="BLR7027 PROTEIN"/>
    <property type="match status" value="1"/>
</dbReference>
<keyword evidence="3 4" id="KW-0443">Lipid metabolism</keyword>
<evidence type="ECO:0000313" key="8">
    <source>
        <dbReference type="Proteomes" id="UP000242231"/>
    </source>
</evidence>
<dbReference type="Pfam" id="PF01734">
    <property type="entry name" value="Patatin"/>
    <property type="match status" value="1"/>
</dbReference>
<keyword evidence="2 4" id="KW-0442">Lipid degradation</keyword>
<evidence type="ECO:0000313" key="7">
    <source>
        <dbReference type="EMBL" id="PPL15434.1"/>
    </source>
</evidence>
<dbReference type="OrthoDB" id="9807112at2"/>
<keyword evidence="8" id="KW-1185">Reference proteome</keyword>
<dbReference type="InterPro" id="IPR016035">
    <property type="entry name" value="Acyl_Trfase/lysoPLipase"/>
</dbReference>
<evidence type="ECO:0000256" key="1">
    <source>
        <dbReference type="ARBA" id="ARBA00022801"/>
    </source>
</evidence>
<reference evidence="8" key="1">
    <citation type="submission" date="2016-11" db="EMBL/GenBank/DDBJ databases">
        <authorList>
            <person name="Sisinthy S."/>
            <person name="Ara S."/>
            <person name="Gundlapally S.R."/>
        </authorList>
    </citation>
    <scope>NUCLEOTIDE SEQUENCE [LARGE SCALE GENOMIC DNA]</scope>
    <source>
        <strain evidence="8">V1-41</strain>
    </source>
</reference>
<evidence type="ECO:0000256" key="4">
    <source>
        <dbReference type="PROSITE-ProRule" id="PRU01161"/>
    </source>
</evidence>
<feature type="active site" description="Nucleophile" evidence="4">
    <location>
        <position position="44"/>
    </location>
</feature>
<accession>A0A2P5TK50</accession>
<dbReference type="AlphaFoldDB" id="A0A2P5TK50"/>
<proteinExistence type="predicted"/>
<evidence type="ECO:0000259" key="6">
    <source>
        <dbReference type="PROSITE" id="PS51635"/>
    </source>
</evidence>
<protein>
    <submittedName>
        <fullName evidence="7">Patatin</fullName>
    </submittedName>
</protein>
<dbReference type="SUPFAM" id="SSF52151">
    <property type="entry name" value="FabD/lysophospholipase-like"/>
    <property type="match status" value="1"/>
</dbReference>
<feature type="short sequence motif" description="GXSXG" evidence="4">
    <location>
        <begin position="42"/>
        <end position="46"/>
    </location>
</feature>
<dbReference type="CDD" id="cd07209">
    <property type="entry name" value="Pat_hypo_Ecoli_Z1214_like"/>
    <property type="match status" value="1"/>
</dbReference>
<dbReference type="EMBL" id="MPZM01000032">
    <property type="protein sequence ID" value="PPL15434.1"/>
    <property type="molecule type" value="Genomic_DNA"/>
</dbReference>
<feature type="short sequence motif" description="GXGXXG" evidence="4">
    <location>
        <begin position="15"/>
        <end position="20"/>
    </location>
</feature>
<feature type="region of interest" description="Disordered" evidence="5">
    <location>
        <begin position="283"/>
        <end position="304"/>
    </location>
</feature>
<dbReference type="PROSITE" id="PS51635">
    <property type="entry name" value="PNPLA"/>
    <property type="match status" value="1"/>
</dbReference>